<dbReference type="EMBL" id="CAUEEQ010058953">
    <property type="protein sequence ID" value="CAJ0963996.1"/>
    <property type="molecule type" value="Genomic_DNA"/>
</dbReference>
<evidence type="ECO:0000256" key="12">
    <source>
        <dbReference type="SAM" id="Phobius"/>
    </source>
</evidence>
<dbReference type="SMART" id="SM00409">
    <property type="entry name" value="IG"/>
    <property type="match status" value="2"/>
</dbReference>
<sequence>MQRYLLQKTDIPQGSRSLSTSLGGSISALCNYDSKKDYTFKFWCKLEGSVCTPLINTDGYVKDDFEGKIAIYDDPINGTMQVLMNQITKEDEGWYWCVLTDGKHDQTSTVQIKISEGSLEGLTGGQIINVKTGETIKIPCSYPCRFNTHQKYWCKLSGINCKEVISHVNDDERGLSVSCKTRELVLTIETISQKDSGWYWCGVKKDGKFGNTIAVRVIVDEAIQDVADTDEAVDVPNSDTGRRANVPNKEISPTSITVNNQNALVPAILSVCAAVLVACGVFFIIRLRRKKNSGTYEQ</sequence>
<dbReference type="InterPro" id="IPR003599">
    <property type="entry name" value="Ig_sub"/>
</dbReference>
<evidence type="ECO:0000313" key="15">
    <source>
        <dbReference type="Proteomes" id="UP001176940"/>
    </source>
</evidence>
<evidence type="ECO:0000256" key="10">
    <source>
        <dbReference type="ARBA" id="ARBA00023180"/>
    </source>
</evidence>
<evidence type="ECO:0000256" key="4">
    <source>
        <dbReference type="ARBA" id="ARBA00022525"/>
    </source>
</evidence>
<dbReference type="Pfam" id="PF07686">
    <property type="entry name" value="V-set"/>
    <property type="match status" value="2"/>
</dbReference>
<evidence type="ECO:0000256" key="5">
    <source>
        <dbReference type="ARBA" id="ARBA00022692"/>
    </source>
</evidence>
<dbReference type="PANTHER" id="PTHR11860:SF82">
    <property type="entry name" value="POLYMERIC IMMUNOGLOBULIN RECEPTOR"/>
    <property type="match status" value="1"/>
</dbReference>
<keyword evidence="6" id="KW-0732">Signal</keyword>
<dbReference type="Proteomes" id="UP001176940">
    <property type="component" value="Unassembled WGS sequence"/>
</dbReference>
<accession>A0ABN9MEL2</accession>
<name>A0ABN9MEL2_9NEOB</name>
<keyword evidence="10" id="KW-0325">Glycoprotein</keyword>
<keyword evidence="11" id="KW-0393">Immunoglobulin domain</keyword>
<evidence type="ECO:0000259" key="13">
    <source>
        <dbReference type="SMART" id="SM00409"/>
    </source>
</evidence>
<feature type="domain" description="Immunoglobulin" evidence="13">
    <location>
        <begin position="15"/>
        <end position="115"/>
    </location>
</feature>
<organism evidence="14 15">
    <name type="scientific">Ranitomeya imitator</name>
    <name type="common">mimic poison frog</name>
    <dbReference type="NCBI Taxonomy" id="111125"/>
    <lineage>
        <taxon>Eukaryota</taxon>
        <taxon>Metazoa</taxon>
        <taxon>Chordata</taxon>
        <taxon>Craniata</taxon>
        <taxon>Vertebrata</taxon>
        <taxon>Euteleostomi</taxon>
        <taxon>Amphibia</taxon>
        <taxon>Batrachia</taxon>
        <taxon>Anura</taxon>
        <taxon>Neobatrachia</taxon>
        <taxon>Hyloidea</taxon>
        <taxon>Dendrobatidae</taxon>
        <taxon>Dendrobatinae</taxon>
        <taxon>Ranitomeya</taxon>
    </lineage>
</organism>
<keyword evidence="8 12" id="KW-0472">Membrane</keyword>
<dbReference type="InterPro" id="IPR013106">
    <property type="entry name" value="Ig_V-set"/>
</dbReference>
<evidence type="ECO:0000256" key="8">
    <source>
        <dbReference type="ARBA" id="ARBA00023136"/>
    </source>
</evidence>
<protein>
    <recommendedName>
        <fullName evidence="13">Immunoglobulin domain-containing protein</fullName>
    </recommendedName>
</protein>
<evidence type="ECO:0000256" key="6">
    <source>
        <dbReference type="ARBA" id="ARBA00022729"/>
    </source>
</evidence>
<dbReference type="CDD" id="cd05716">
    <property type="entry name" value="IgV_pIgR_like"/>
    <property type="match status" value="2"/>
</dbReference>
<evidence type="ECO:0000313" key="14">
    <source>
        <dbReference type="EMBL" id="CAJ0963996.1"/>
    </source>
</evidence>
<feature type="domain" description="Immunoglobulin" evidence="13">
    <location>
        <begin position="125"/>
        <end position="218"/>
    </location>
</feature>
<comment type="caution">
    <text evidence="14">The sequence shown here is derived from an EMBL/GenBank/DDBJ whole genome shotgun (WGS) entry which is preliminary data.</text>
</comment>
<evidence type="ECO:0000256" key="9">
    <source>
        <dbReference type="ARBA" id="ARBA00023157"/>
    </source>
</evidence>
<dbReference type="SUPFAM" id="SSF48726">
    <property type="entry name" value="Immunoglobulin"/>
    <property type="match status" value="2"/>
</dbReference>
<evidence type="ECO:0000256" key="11">
    <source>
        <dbReference type="ARBA" id="ARBA00023319"/>
    </source>
</evidence>
<keyword evidence="4" id="KW-0964">Secreted</keyword>
<evidence type="ECO:0000256" key="3">
    <source>
        <dbReference type="ARBA" id="ARBA00022475"/>
    </source>
</evidence>
<dbReference type="InterPro" id="IPR050671">
    <property type="entry name" value="CD300_family_receptors"/>
</dbReference>
<reference evidence="14" key="1">
    <citation type="submission" date="2023-07" db="EMBL/GenBank/DDBJ databases">
        <authorList>
            <person name="Stuckert A."/>
        </authorList>
    </citation>
    <scope>NUCLEOTIDE SEQUENCE</scope>
</reference>
<gene>
    <name evidence="14" type="ORF">RIMI_LOCUS18907957</name>
</gene>
<keyword evidence="15" id="KW-1185">Reference proteome</keyword>
<dbReference type="PANTHER" id="PTHR11860">
    <property type="entry name" value="POLYMERIC-IMMUNOGLOBULIN RECEPTOR"/>
    <property type="match status" value="1"/>
</dbReference>
<keyword evidence="7 12" id="KW-1133">Transmembrane helix</keyword>
<keyword evidence="5 12" id="KW-0812">Transmembrane</keyword>
<proteinExistence type="predicted"/>
<dbReference type="InterPro" id="IPR036179">
    <property type="entry name" value="Ig-like_dom_sf"/>
</dbReference>
<evidence type="ECO:0000256" key="7">
    <source>
        <dbReference type="ARBA" id="ARBA00022989"/>
    </source>
</evidence>
<evidence type="ECO:0000256" key="2">
    <source>
        <dbReference type="ARBA" id="ARBA00004613"/>
    </source>
</evidence>
<comment type="subcellular location">
    <subcellularLocation>
        <location evidence="1">Cell membrane</location>
        <topology evidence="1">Single-pass type I membrane protein</topology>
    </subcellularLocation>
    <subcellularLocation>
        <location evidence="2">Secreted</location>
    </subcellularLocation>
</comment>
<dbReference type="Gene3D" id="2.60.40.10">
    <property type="entry name" value="Immunoglobulins"/>
    <property type="match status" value="2"/>
</dbReference>
<keyword evidence="9" id="KW-1015">Disulfide bond</keyword>
<dbReference type="InterPro" id="IPR013783">
    <property type="entry name" value="Ig-like_fold"/>
</dbReference>
<feature type="transmembrane region" description="Helical" evidence="12">
    <location>
        <begin position="263"/>
        <end position="285"/>
    </location>
</feature>
<keyword evidence="3" id="KW-1003">Cell membrane</keyword>
<evidence type="ECO:0000256" key="1">
    <source>
        <dbReference type="ARBA" id="ARBA00004251"/>
    </source>
</evidence>